<evidence type="ECO:0000259" key="8">
    <source>
        <dbReference type="PROSITE" id="PS52004"/>
    </source>
</evidence>
<dbReference type="PROSITE" id="PS00606">
    <property type="entry name" value="KS3_1"/>
    <property type="match status" value="1"/>
</dbReference>
<dbReference type="PROSITE" id="PS50075">
    <property type="entry name" value="CARRIER"/>
    <property type="match status" value="1"/>
</dbReference>
<dbReference type="InterPro" id="IPR049551">
    <property type="entry name" value="PKS_DH_C"/>
</dbReference>
<feature type="active site" description="Proton donor; for dehydratase activity" evidence="6">
    <location>
        <position position="1507"/>
    </location>
</feature>
<dbReference type="InterPro" id="IPR018201">
    <property type="entry name" value="Ketoacyl_synth_AS"/>
</dbReference>
<keyword evidence="2" id="KW-0596">Phosphopantetheine</keyword>
<dbReference type="EMBL" id="CP055898">
    <property type="protein sequence ID" value="QKX55324.1"/>
    <property type="molecule type" value="Genomic_DNA"/>
</dbReference>
<dbReference type="InterPro" id="IPR014030">
    <property type="entry name" value="Ketoacyl_synth_N"/>
</dbReference>
<organism evidence="10 11">
    <name type="scientific">Talaromyces rugulosus</name>
    <name type="common">Penicillium rugulosum</name>
    <dbReference type="NCBI Taxonomy" id="121627"/>
    <lineage>
        <taxon>Eukaryota</taxon>
        <taxon>Fungi</taxon>
        <taxon>Dikarya</taxon>
        <taxon>Ascomycota</taxon>
        <taxon>Pezizomycotina</taxon>
        <taxon>Eurotiomycetes</taxon>
        <taxon>Eurotiomycetidae</taxon>
        <taxon>Eurotiales</taxon>
        <taxon>Trichocomaceae</taxon>
        <taxon>Talaromyces</taxon>
        <taxon>Talaromyces sect. Islandici</taxon>
    </lineage>
</organism>
<dbReference type="Gene3D" id="3.10.129.110">
    <property type="entry name" value="Polyketide synthase dehydratase"/>
    <property type="match status" value="1"/>
</dbReference>
<dbReference type="SMART" id="SM00825">
    <property type="entry name" value="PKS_KS"/>
    <property type="match status" value="1"/>
</dbReference>
<evidence type="ECO:0000259" key="9">
    <source>
        <dbReference type="PROSITE" id="PS52019"/>
    </source>
</evidence>
<dbReference type="RefSeq" id="XP_035341503.1">
    <property type="nucleotide sequence ID" value="XM_035485610.1"/>
</dbReference>
<dbReference type="PROSITE" id="PS52004">
    <property type="entry name" value="KS3_2"/>
    <property type="match status" value="1"/>
</dbReference>
<dbReference type="KEGG" id="trg:TRUGW13939_02416"/>
<feature type="active site" description="Proton acceptor; for dehydratase activity" evidence="6">
    <location>
        <position position="1327"/>
    </location>
</feature>
<dbReference type="InterPro" id="IPR032088">
    <property type="entry name" value="SAT"/>
</dbReference>
<dbReference type="GeneID" id="55989925"/>
<evidence type="ECO:0000313" key="11">
    <source>
        <dbReference type="Proteomes" id="UP000509510"/>
    </source>
</evidence>
<evidence type="ECO:0000256" key="6">
    <source>
        <dbReference type="PROSITE-ProRule" id="PRU01363"/>
    </source>
</evidence>
<evidence type="ECO:0000256" key="2">
    <source>
        <dbReference type="ARBA" id="ARBA00022450"/>
    </source>
</evidence>
<keyword evidence="4" id="KW-0808">Transferase</keyword>
<dbReference type="Pfam" id="PF16073">
    <property type="entry name" value="SAT"/>
    <property type="match status" value="1"/>
</dbReference>
<keyword evidence="3" id="KW-0597">Phosphoprotein</keyword>
<feature type="domain" description="Carrier" evidence="7">
    <location>
        <begin position="1741"/>
        <end position="1818"/>
    </location>
</feature>
<dbReference type="Pfam" id="PF00698">
    <property type="entry name" value="Acyl_transf_1"/>
    <property type="match status" value="1"/>
</dbReference>
<keyword evidence="5" id="KW-0511">Multifunctional enzyme</keyword>
<reference evidence="11" key="1">
    <citation type="submission" date="2020-06" db="EMBL/GenBank/DDBJ databases">
        <title>A chromosome-scale genome assembly of Talaromyces rugulosus W13939.</title>
        <authorList>
            <person name="Wang B."/>
            <person name="Guo L."/>
            <person name="Ye K."/>
            <person name="Wang L."/>
        </authorList>
    </citation>
    <scope>NUCLEOTIDE SEQUENCE [LARGE SCALE GENOMIC DNA]</scope>
    <source>
        <strain evidence="11">W13939</strain>
    </source>
</reference>
<evidence type="ECO:0000256" key="1">
    <source>
        <dbReference type="ARBA" id="ARBA00005179"/>
    </source>
</evidence>
<feature type="region of interest" description="N-terminal hotdog fold" evidence="6">
    <location>
        <begin position="1293"/>
        <end position="1422"/>
    </location>
</feature>
<dbReference type="OrthoDB" id="429813at2759"/>
<feature type="region of interest" description="C-terminal hotdog fold" evidence="6">
    <location>
        <begin position="1443"/>
        <end position="1595"/>
    </location>
</feature>
<proteinExistence type="predicted"/>
<accession>A0A7H8QN33</accession>
<evidence type="ECO:0000259" key="7">
    <source>
        <dbReference type="PROSITE" id="PS50075"/>
    </source>
</evidence>
<dbReference type="Pfam" id="PF00550">
    <property type="entry name" value="PP-binding"/>
    <property type="match status" value="1"/>
</dbReference>
<dbReference type="SUPFAM" id="SSF47336">
    <property type="entry name" value="ACP-like"/>
    <property type="match status" value="1"/>
</dbReference>
<dbReference type="InterPro" id="IPR014043">
    <property type="entry name" value="Acyl_transferase_dom"/>
</dbReference>
<comment type="pathway">
    <text evidence="1">Secondary metabolite biosynthesis.</text>
</comment>
<dbReference type="Pfam" id="PF00109">
    <property type="entry name" value="ketoacyl-synt"/>
    <property type="match status" value="1"/>
</dbReference>
<dbReference type="PANTHER" id="PTHR43775">
    <property type="entry name" value="FATTY ACID SYNTHASE"/>
    <property type="match status" value="1"/>
</dbReference>
<dbReference type="Gene3D" id="3.30.70.3290">
    <property type="match status" value="1"/>
</dbReference>
<dbReference type="InterPro" id="IPR020841">
    <property type="entry name" value="PKS_Beta-ketoAc_synthase_dom"/>
</dbReference>
<sequence>MDPTPTKVTAAFFCPQNKPPKPAYLDGIRRYLRNNRILAPFRDAVLNLPSTWDLFAQESVEIAGLTQGSQYAQNFHSWIAFDGSSSQKPDMEWSEIMSGLISLPLLTVMQTVQYFQYLEVRRIRHAQFLEEIKLGGAQGYCAGLLPAFAIATARDEKEVVRNASIALRLSVGIGAYGELGDDENVPGPTTVVLRTKYTGQAEEIVAMFPRTYISAITDPETISIVGPSKVIEEVREYAESQGITATKLHLRGKIHNPENESICNDLIRICEKHPELLLLPGSEELQAPVKSNMTGRAVEKVDSVSKEILRSTLTSRCEWHSLLTSMADELRNIDNNKHTFALFGTGRKNCVPTKAFEEKKLNITKLDVMVYVEQLDIPRDGRTLDQFPKNAVAIVGAGCRLPGANSIDELWELLEDGTQRVEKVPVSRFDPRSISRGTVGSDAKPKDDKVIYGNFLDDVESFDNSFFGVSPREATYMDPQQRLLLETAYEALDASGYLRNHRREDFDNVGCFIGASYTEYLENTSSYSPTAYTATGTIRAFQCGKISYHFGWSGPSEVIDTACSASLVAVNRACKAIQSGECPMALAGGVNLITGINNYFDLGKAGFLSQTGQCKPFDSSADGYCRADGVGLVALKSLSQAVADGNHVLGVILGVSTNQGGLSPAITVPYSRAQVSLFKNVTNQSGLQPSEISYVEAHGTGTQVGDPIEISSVREVFGGAKRHDYVNLGSLKANVGHSETAAGIGSLMKVLAMIKHGKIPALAGFKSLNPKIPALEPDFLRIPTQVIPWDVSFRAACVNSYGAAGSNSALICSEGPVFPQEPATEYKETSNTDYPICITGASNDSLKSNALKLVSYIQKNSAKVKIADLAFTLYDRRKHHKVQWIGNANDVDSLAQSLELTLEKAFEVPKTPKSVVLTFSGQSKETIGLSQSFYDAFPRLQYYIRRCDDILLRLGYSSIMTALFTSDVITDVVSLQCGTFAVQYASAMCWIDSGLPVQAVVGHSFGELTAMAVSGILSLEDALKLIGFRASLMKTKWGPERGTMLAVEATSETVREIIAATDATLEIACFNGNKNQVVVGSSVDIEKAEKTLAADIRFKGIRSTRVKTSHGFHSVFTQPILQDLDVVSQSLNFKATTLPFEACTEKTLEEISSSRIVQHTRAPVFFGAAIARLEQRLGPCIWLEAGCDSPIVSMTKRAVQDPSQHTFLSLKTQTNADASTVISSTTTSLWREGVSTLFWGFLSAQELGIKQIWLPPYQFQRTRHWLQYRDPVTEERRVNTLIARNISRTTTSRKLVTARSRDSKSWSSLEFNIDIETSRFTDIVSGHAVREKPLCPASMYMECVVMAAQMIEPGISVKSLKFQNISFQGALGLNYNKDVTLQLDGEGDYLTWNFTVRSVTRNSTGRPTIHSKGKFSVTSMVDFQLYERMISDRINDILVNPQSERLMAGRAYTLFSRVVNYSDALRGISEITILDNRHAVAEIRRPKTSVSRTESTASEVCDTVTLDTFIQVVGLLINSSDKCPADEVFIATNIDSVIMQNCDFTNTESWTVYAMATARSESNVAGDMFVFTKEGKLVFTGSGVQFTRLPIAKLEKLLDGISMNPNGISNAKAALQGNESHGHGLPGIPIANGITHKPSFETLDERTLVDPEILPRGPSFKPAMIKNYEALSTLGLDSISKIEFFNKTQSEIGRETSKDDLSRIGAIHNKFSLAMENKTANIEETEIYSSSPDSAKTAGTHSKMRTKQRILEMIADNSGQSTGNIEDETNLQDIGIDSLSVVELKESFENGFGVNFGDWDFGLHLTVSDILEFVESHL</sequence>
<dbReference type="CDD" id="cd00833">
    <property type="entry name" value="PKS"/>
    <property type="match status" value="1"/>
</dbReference>
<dbReference type="InterPro" id="IPR016036">
    <property type="entry name" value="Malonyl_transacylase_ACP-bd"/>
</dbReference>
<dbReference type="SUPFAM" id="SSF55048">
    <property type="entry name" value="Probable ACP-binding domain of malonyl-CoA ACP transacylase"/>
    <property type="match status" value="1"/>
</dbReference>
<dbReference type="PROSITE" id="PS52019">
    <property type="entry name" value="PKS_MFAS_DH"/>
    <property type="match status" value="1"/>
</dbReference>
<dbReference type="Pfam" id="PF14765">
    <property type="entry name" value="PS-DH"/>
    <property type="match status" value="1"/>
</dbReference>
<dbReference type="InterPro" id="IPR042104">
    <property type="entry name" value="PKS_dehydratase_sf"/>
</dbReference>
<dbReference type="Proteomes" id="UP000509510">
    <property type="component" value="Chromosome I"/>
</dbReference>
<dbReference type="SUPFAM" id="SSF53901">
    <property type="entry name" value="Thiolase-like"/>
    <property type="match status" value="1"/>
</dbReference>
<dbReference type="InterPro" id="IPR050091">
    <property type="entry name" value="PKS_NRPS_Biosynth_Enz"/>
</dbReference>
<dbReference type="InterPro" id="IPR001227">
    <property type="entry name" value="Ac_transferase_dom_sf"/>
</dbReference>
<dbReference type="GO" id="GO:0004312">
    <property type="term" value="F:fatty acid synthase activity"/>
    <property type="evidence" value="ECO:0007669"/>
    <property type="project" value="TreeGrafter"/>
</dbReference>
<dbReference type="InterPro" id="IPR049900">
    <property type="entry name" value="PKS_mFAS_DH"/>
</dbReference>
<evidence type="ECO:0008006" key="12">
    <source>
        <dbReference type="Google" id="ProtNLM"/>
    </source>
</evidence>
<dbReference type="GO" id="GO:0006633">
    <property type="term" value="P:fatty acid biosynthetic process"/>
    <property type="evidence" value="ECO:0007669"/>
    <property type="project" value="InterPro"/>
</dbReference>
<evidence type="ECO:0000256" key="5">
    <source>
        <dbReference type="ARBA" id="ARBA00023268"/>
    </source>
</evidence>
<gene>
    <name evidence="10" type="ORF">TRUGW13939_02416</name>
</gene>
<feature type="domain" description="PKS/mFAS DH" evidence="9">
    <location>
        <begin position="1293"/>
        <end position="1595"/>
    </location>
</feature>
<feature type="domain" description="Ketosynthase family 3 (KS3)" evidence="8">
    <location>
        <begin position="389"/>
        <end position="814"/>
    </location>
</feature>
<protein>
    <recommendedName>
        <fullName evidence="12">Carrier domain-containing protein</fullName>
    </recommendedName>
</protein>
<dbReference type="InterPro" id="IPR016035">
    <property type="entry name" value="Acyl_Trfase/lysoPLipase"/>
</dbReference>
<dbReference type="Gene3D" id="3.40.47.10">
    <property type="match status" value="1"/>
</dbReference>
<dbReference type="InterPro" id="IPR016039">
    <property type="entry name" value="Thiolase-like"/>
</dbReference>
<dbReference type="GO" id="GO:0004315">
    <property type="term" value="F:3-oxoacyl-[acyl-carrier-protein] synthase activity"/>
    <property type="evidence" value="ECO:0007669"/>
    <property type="project" value="InterPro"/>
</dbReference>
<dbReference type="PANTHER" id="PTHR43775:SF21">
    <property type="entry name" value="NON-REDUCING POLYKETIDE SYNTHASE AUSA-RELATED"/>
    <property type="match status" value="1"/>
</dbReference>
<evidence type="ECO:0000256" key="4">
    <source>
        <dbReference type="ARBA" id="ARBA00022679"/>
    </source>
</evidence>
<dbReference type="InterPro" id="IPR014031">
    <property type="entry name" value="Ketoacyl_synth_C"/>
</dbReference>
<dbReference type="Gene3D" id="3.40.366.10">
    <property type="entry name" value="Malonyl-Coenzyme A Acyl Carrier Protein, domain 2"/>
    <property type="match status" value="2"/>
</dbReference>
<dbReference type="InterPro" id="IPR036736">
    <property type="entry name" value="ACP-like_sf"/>
</dbReference>
<dbReference type="GO" id="GO:0044550">
    <property type="term" value="P:secondary metabolite biosynthetic process"/>
    <property type="evidence" value="ECO:0007669"/>
    <property type="project" value="TreeGrafter"/>
</dbReference>
<dbReference type="InterPro" id="IPR009081">
    <property type="entry name" value="PP-bd_ACP"/>
</dbReference>
<evidence type="ECO:0000313" key="10">
    <source>
        <dbReference type="EMBL" id="QKX55324.1"/>
    </source>
</evidence>
<evidence type="ECO:0000256" key="3">
    <source>
        <dbReference type="ARBA" id="ARBA00022553"/>
    </source>
</evidence>
<name>A0A7H8QN33_TALRU</name>
<dbReference type="SUPFAM" id="SSF52151">
    <property type="entry name" value="FabD/lysophospholipase-like"/>
    <property type="match status" value="1"/>
</dbReference>
<dbReference type="SMART" id="SM00827">
    <property type="entry name" value="PKS_AT"/>
    <property type="match status" value="1"/>
</dbReference>
<keyword evidence="11" id="KW-1185">Reference proteome</keyword>
<dbReference type="Gene3D" id="1.10.1200.10">
    <property type="entry name" value="ACP-like"/>
    <property type="match status" value="1"/>
</dbReference>
<dbReference type="Pfam" id="PF02801">
    <property type="entry name" value="Ketoacyl-synt_C"/>
    <property type="match status" value="1"/>
</dbReference>